<sequence>MWLIANHRCFFSYVLDSTQSALPLPTSYNLDIGLQDYHVSVILKTDGDDFWMAIVKPTLI</sequence>
<reference evidence="1 3" key="1">
    <citation type="journal article" date="2017" name="Nature">
        <title>The sunflower genome provides insights into oil metabolism, flowering and Asterid evolution.</title>
        <authorList>
            <person name="Badouin H."/>
            <person name="Gouzy J."/>
            <person name="Grassa C.J."/>
            <person name="Murat F."/>
            <person name="Staton S.E."/>
            <person name="Cottret L."/>
            <person name="Lelandais-Briere C."/>
            <person name="Owens G.L."/>
            <person name="Carrere S."/>
            <person name="Mayjonade B."/>
            <person name="Legrand L."/>
            <person name="Gill N."/>
            <person name="Kane N.C."/>
            <person name="Bowers J.E."/>
            <person name="Hubner S."/>
            <person name="Bellec A."/>
            <person name="Berard A."/>
            <person name="Berges H."/>
            <person name="Blanchet N."/>
            <person name="Boniface M.C."/>
            <person name="Brunel D."/>
            <person name="Catrice O."/>
            <person name="Chaidir N."/>
            <person name="Claudel C."/>
            <person name="Donnadieu C."/>
            <person name="Faraut T."/>
            <person name="Fievet G."/>
            <person name="Helmstetter N."/>
            <person name="King M."/>
            <person name="Knapp S.J."/>
            <person name="Lai Z."/>
            <person name="Le Paslier M.C."/>
            <person name="Lippi Y."/>
            <person name="Lorenzon L."/>
            <person name="Mandel J.R."/>
            <person name="Marage G."/>
            <person name="Marchand G."/>
            <person name="Marquand E."/>
            <person name="Bret-Mestries E."/>
            <person name="Morien E."/>
            <person name="Nambeesan S."/>
            <person name="Nguyen T."/>
            <person name="Pegot-Espagnet P."/>
            <person name="Pouilly N."/>
            <person name="Raftis F."/>
            <person name="Sallet E."/>
            <person name="Schiex T."/>
            <person name="Thomas J."/>
            <person name="Vandecasteele C."/>
            <person name="Vares D."/>
            <person name="Vear F."/>
            <person name="Vautrin S."/>
            <person name="Crespi M."/>
            <person name="Mangin B."/>
            <person name="Burke J.M."/>
            <person name="Salse J."/>
            <person name="Munos S."/>
            <person name="Vincourt P."/>
            <person name="Rieseberg L.H."/>
            <person name="Langlade N.B."/>
        </authorList>
    </citation>
    <scope>NUCLEOTIDE SEQUENCE [LARGE SCALE GENOMIC DNA]</scope>
    <source>
        <strain evidence="3">cv. SF193</strain>
        <tissue evidence="1">Leaves</tissue>
    </source>
</reference>
<accession>A0A251VJ09</accession>
<reference evidence="2" key="2">
    <citation type="submission" date="2017-02" db="EMBL/GenBank/DDBJ databases">
        <title>Sunflower complete genome.</title>
        <authorList>
            <person name="Langlade N."/>
            <person name="Munos S."/>
        </authorList>
    </citation>
    <scope>NUCLEOTIDE SEQUENCE [LARGE SCALE GENOMIC DNA]</scope>
    <source>
        <tissue evidence="2">Leaves</tissue>
    </source>
</reference>
<protein>
    <submittedName>
        <fullName evidence="2">Uncharacterized protein</fullName>
    </submittedName>
</protein>
<dbReference type="AlphaFoldDB" id="A0A251VJ09"/>
<evidence type="ECO:0000313" key="3">
    <source>
        <dbReference type="Proteomes" id="UP000215914"/>
    </source>
</evidence>
<dbReference type="Proteomes" id="UP000215914">
    <property type="component" value="Chromosome 2"/>
</dbReference>
<dbReference type="EMBL" id="CM007891">
    <property type="protein sequence ID" value="OTG35424.1"/>
    <property type="molecule type" value="Genomic_DNA"/>
</dbReference>
<reference evidence="1" key="3">
    <citation type="submission" date="2020-06" db="EMBL/GenBank/DDBJ databases">
        <title>Helianthus annuus Genome sequencing and assembly Release 2.</title>
        <authorList>
            <person name="Gouzy J."/>
            <person name="Langlade N."/>
            <person name="Munos S."/>
        </authorList>
    </citation>
    <scope>NUCLEOTIDE SEQUENCE</scope>
    <source>
        <tissue evidence="1">Leaves</tissue>
    </source>
</reference>
<dbReference type="Gramene" id="mRNA:HanXRQr2_Chr02g0083061">
    <property type="protein sequence ID" value="mRNA:HanXRQr2_Chr02g0083061"/>
    <property type="gene ID" value="HanXRQr2_Chr02g0083061"/>
</dbReference>
<dbReference type="EMBL" id="MNCJ02000317">
    <property type="protein sequence ID" value="KAF5819921.1"/>
    <property type="molecule type" value="Genomic_DNA"/>
</dbReference>
<organism evidence="2 3">
    <name type="scientific">Helianthus annuus</name>
    <name type="common">Common sunflower</name>
    <dbReference type="NCBI Taxonomy" id="4232"/>
    <lineage>
        <taxon>Eukaryota</taxon>
        <taxon>Viridiplantae</taxon>
        <taxon>Streptophyta</taxon>
        <taxon>Embryophyta</taxon>
        <taxon>Tracheophyta</taxon>
        <taxon>Spermatophyta</taxon>
        <taxon>Magnoliopsida</taxon>
        <taxon>eudicotyledons</taxon>
        <taxon>Gunneridae</taxon>
        <taxon>Pentapetalae</taxon>
        <taxon>asterids</taxon>
        <taxon>campanulids</taxon>
        <taxon>Asterales</taxon>
        <taxon>Asteraceae</taxon>
        <taxon>Asteroideae</taxon>
        <taxon>Heliantheae alliance</taxon>
        <taxon>Heliantheae</taxon>
        <taxon>Helianthus</taxon>
    </lineage>
</organism>
<gene>
    <name evidence="2" type="ORF">HannXRQ_Chr02g0056631</name>
    <name evidence="1" type="ORF">HanXRQr2_Chr02g0083061</name>
</gene>
<evidence type="ECO:0000313" key="1">
    <source>
        <dbReference type="EMBL" id="KAF5819921.1"/>
    </source>
</evidence>
<name>A0A251VJ09_HELAN</name>
<evidence type="ECO:0000313" key="2">
    <source>
        <dbReference type="EMBL" id="OTG35424.1"/>
    </source>
</evidence>
<dbReference type="InParanoid" id="A0A251VJ09"/>
<keyword evidence="3" id="KW-1185">Reference proteome</keyword>
<proteinExistence type="predicted"/>